<organism evidence="3 4">
    <name type="scientific">Prevotella melaninogenica DNF00666</name>
    <dbReference type="NCBI Taxonomy" id="1401073"/>
    <lineage>
        <taxon>Bacteria</taxon>
        <taxon>Pseudomonadati</taxon>
        <taxon>Bacteroidota</taxon>
        <taxon>Bacteroidia</taxon>
        <taxon>Bacteroidales</taxon>
        <taxon>Prevotellaceae</taxon>
        <taxon>Prevotella</taxon>
    </lineage>
</organism>
<feature type="chain" id="PRO_5001925397" evidence="1">
    <location>
        <begin position="20"/>
        <end position="865"/>
    </location>
</feature>
<dbReference type="PANTHER" id="PTHR35532:SF5">
    <property type="entry name" value="CARBOHYDRATE-BINDING DOMAIN-CONTAINING PROTEIN"/>
    <property type="match status" value="1"/>
</dbReference>
<feature type="domain" description="Transglutaminase-like" evidence="2">
    <location>
        <begin position="172"/>
        <end position="231"/>
    </location>
</feature>
<dbReference type="Gene3D" id="2.60.40.1120">
    <property type="entry name" value="Carboxypeptidase-like, regulatory domain"/>
    <property type="match status" value="1"/>
</dbReference>
<reference evidence="3 4" key="1">
    <citation type="submission" date="2014-07" db="EMBL/GenBank/DDBJ databases">
        <authorList>
            <person name="McCorrison J."/>
            <person name="Sanka R."/>
            <person name="Torralba M."/>
            <person name="Gillis M."/>
            <person name="Haft D.H."/>
            <person name="Methe B."/>
            <person name="Sutton G."/>
            <person name="Nelson K.E."/>
        </authorList>
    </citation>
    <scope>NUCLEOTIDE SEQUENCE [LARGE SCALE GENOMIC DNA]</scope>
    <source>
        <strain evidence="3 4">DNF00666</strain>
    </source>
</reference>
<evidence type="ECO:0000256" key="1">
    <source>
        <dbReference type="SAM" id="SignalP"/>
    </source>
</evidence>
<protein>
    <submittedName>
        <fullName evidence="3">Transglutaminase</fullName>
    </submittedName>
</protein>
<dbReference type="SUPFAM" id="SSF54001">
    <property type="entry name" value="Cysteine proteinases"/>
    <property type="match status" value="1"/>
</dbReference>
<dbReference type="Pfam" id="PF01841">
    <property type="entry name" value="Transglut_core"/>
    <property type="match status" value="1"/>
</dbReference>
<dbReference type="Proteomes" id="UP000029578">
    <property type="component" value="Unassembled WGS sequence"/>
</dbReference>
<keyword evidence="1" id="KW-0732">Signal</keyword>
<name>A0A096CNI6_9BACT</name>
<feature type="signal peptide" evidence="1">
    <location>
        <begin position="1"/>
        <end position="19"/>
    </location>
</feature>
<dbReference type="InterPro" id="IPR002931">
    <property type="entry name" value="Transglutaminase-like"/>
</dbReference>
<dbReference type="RefSeq" id="WP_036861716.1">
    <property type="nucleotide sequence ID" value="NZ_JRNS01000079.1"/>
</dbReference>
<sequence length="865" mass="98345">MKKILLSLFLAAVSLSSYAQHFITDPNFRQKVENAFQAKMKVIGKKFYNTKGLRVSPEEEEALRFLYAYMPIADATDYPTAYHLKNIRTALQTRKSMAWGKDVPELLFRHFVLPMRVNNEPLDSSRAIFYRELSERVKGLPMKDAILEVNHWCHERVTYEPSDARTSSPLQSIRTGRGRCGEESTFTVAALRSIGIPARQVYTPRWAHTDDNHAWVEAWADGKWYFLGACEPEPVLNLAWFNEPASRAMLMHTRAFGDYEGPEEVMLRTNNFTEINLIDNYGSTSKIDFKIVDKDGKPVDNAKVDFKIYNYAEFYTAVSKYTGTDGTTFLSAGKGDMIVWASKDGQFGFAKATFGKDKSITIKLDYNEQNMPKEADLDIVPPASNTTLPAVTKAQRDENTRRLTYEDSIRHAYIATFPTAESMKDYRYSAATPYIIKARGNWKTIQAFVEKYANQQERALKLLSTLSDKDLRDMPMYILEDNMKAKSSQLSPRVESEMILTPFKQFFEKAFAKEAASFRKNPALLVEWIRKNVRMNPDSRAMRIPQTPRSVWESRITDSRSRDIFFVDVARSLGIEARMDPVAWKIQYKQDGKWVDVDFDAAAQQTAKTGRLVLTFTPDGFLDDSKYYSHFSISKIVYGQTWLMNFDEGQVDMGGGATWSNTFKNGATLDEGTYILVTGQRMADGSVLAHSRFFQIKPGETTTLPLNVRQESEGVKVIGSFNSEDLFDKDGQNVSILSQTGRGYYVLGVLGIGQEPTNHALHDIEKMKDKLDKWGRPFVLLFKNEAEAKKFQAQKGEFPNLPAKTIFGIDKDGTIQQEIAKEMKLRNTEQLPIFIIADTFNRIVFLSQGYTIGLGEQLVKTSSKL</sequence>
<dbReference type="EMBL" id="JRNS01000079">
    <property type="protein sequence ID" value="KGF56332.1"/>
    <property type="molecule type" value="Genomic_DNA"/>
</dbReference>
<dbReference type="Gene3D" id="3.10.620.30">
    <property type="match status" value="1"/>
</dbReference>
<gene>
    <name evidence="3" type="ORF">HMPREF0661_01095</name>
</gene>
<evidence type="ECO:0000259" key="2">
    <source>
        <dbReference type="SMART" id="SM00460"/>
    </source>
</evidence>
<evidence type="ECO:0000313" key="4">
    <source>
        <dbReference type="Proteomes" id="UP000029578"/>
    </source>
</evidence>
<comment type="caution">
    <text evidence="3">The sequence shown here is derived from an EMBL/GenBank/DDBJ whole genome shotgun (WGS) entry which is preliminary data.</text>
</comment>
<dbReference type="PANTHER" id="PTHR35532">
    <property type="entry name" value="SIMILAR TO POLYHYDROXYALKANOATE DEPOLYMERASE"/>
    <property type="match status" value="1"/>
</dbReference>
<accession>A0A096CNI6</accession>
<proteinExistence type="predicted"/>
<evidence type="ECO:0000313" key="3">
    <source>
        <dbReference type="EMBL" id="KGF56332.1"/>
    </source>
</evidence>
<dbReference type="InterPro" id="IPR038765">
    <property type="entry name" value="Papain-like_cys_pep_sf"/>
</dbReference>
<dbReference type="SMART" id="SM00460">
    <property type="entry name" value="TGc"/>
    <property type="match status" value="1"/>
</dbReference>
<dbReference type="AlphaFoldDB" id="A0A096CNI6"/>